<dbReference type="EMBL" id="SLWQ01000001">
    <property type="protein sequence ID" value="TCO42768.1"/>
    <property type="molecule type" value="Genomic_DNA"/>
</dbReference>
<dbReference type="PANTHER" id="PTHR34203">
    <property type="entry name" value="METHYLTRANSFERASE, FKBM FAMILY PROTEIN"/>
    <property type="match status" value="1"/>
</dbReference>
<dbReference type="PANTHER" id="PTHR34203:SF15">
    <property type="entry name" value="SLL1173 PROTEIN"/>
    <property type="match status" value="1"/>
</dbReference>
<reference evidence="2 3" key="1">
    <citation type="journal article" date="2015" name="Stand. Genomic Sci.">
        <title>Genomic Encyclopedia of Bacterial and Archaeal Type Strains, Phase III: the genomes of soil and plant-associated and newly described type strains.</title>
        <authorList>
            <person name="Whitman W.B."/>
            <person name="Woyke T."/>
            <person name="Klenk H.P."/>
            <person name="Zhou Y."/>
            <person name="Lilburn T.G."/>
            <person name="Beck B.J."/>
            <person name="De Vos P."/>
            <person name="Vandamme P."/>
            <person name="Eisen J.A."/>
            <person name="Garrity G."/>
            <person name="Hugenholtz P."/>
            <person name="Kyrpides N.C."/>
        </authorList>
    </citation>
    <scope>NUCLEOTIDE SEQUENCE [LARGE SCALE GENOMIC DNA]</scope>
    <source>
        <strain evidence="2 3">A3</strain>
    </source>
</reference>
<dbReference type="GO" id="GO:0008168">
    <property type="term" value="F:methyltransferase activity"/>
    <property type="evidence" value="ECO:0007669"/>
    <property type="project" value="UniProtKB-KW"/>
</dbReference>
<comment type="caution">
    <text evidence="2">The sequence shown here is derived from an EMBL/GenBank/DDBJ whole genome shotgun (WGS) entry which is preliminary data.</text>
</comment>
<dbReference type="Proteomes" id="UP000294862">
    <property type="component" value="Unassembled WGS sequence"/>
</dbReference>
<gene>
    <name evidence="2" type="ORF">EV148_101174</name>
</gene>
<keyword evidence="2" id="KW-0489">Methyltransferase</keyword>
<keyword evidence="2" id="KW-0808">Transferase</keyword>
<evidence type="ECO:0000313" key="2">
    <source>
        <dbReference type="EMBL" id="TCO42768.1"/>
    </source>
</evidence>
<sequence>MLLGREPDARGLRDHLEWVTRYEAHPSVLADRIMSSDEYRMKSQQGASMLPIDMGGYVVLAHPGDRLISAGVIADGNYEPHVIERFAQALHSGAYVLDVGANIGLYTMKAAAIAGEHGRVFAVEPLPQNHRALYGGIVRNGYSNVSVLPFAASDGPGLIPAICALDSSNGIVGVRSAGNSEEIMVPTQRLDDILATIPRLDVVKIDIEGHEPVAWRGMSALLQKHRPTVFSEFSPVAIRNVGNDPLEYLNMIFAYSSDVTVLRRDAGTVRCDEPQALMQEWHQANRAAGLDGQMHLDLLIAPRGRAETVN</sequence>
<dbReference type="SUPFAM" id="SSF53335">
    <property type="entry name" value="S-adenosyl-L-methionine-dependent methyltransferases"/>
    <property type="match status" value="1"/>
</dbReference>
<protein>
    <submittedName>
        <fullName evidence="2">FkbM family methyltransferase</fullName>
    </submittedName>
</protein>
<keyword evidence="3" id="KW-1185">Reference proteome</keyword>
<feature type="domain" description="Methyltransferase FkbM" evidence="1">
    <location>
        <begin position="98"/>
        <end position="247"/>
    </location>
</feature>
<dbReference type="AlphaFoldDB" id="A0A4R2IGD5"/>
<evidence type="ECO:0000313" key="3">
    <source>
        <dbReference type="Proteomes" id="UP000294862"/>
    </source>
</evidence>
<dbReference type="InterPro" id="IPR029063">
    <property type="entry name" value="SAM-dependent_MTases_sf"/>
</dbReference>
<dbReference type="Pfam" id="PF05050">
    <property type="entry name" value="Methyltransf_21"/>
    <property type="match status" value="1"/>
</dbReference>
<dbReference type="Gene3D" id="3.40.50.150">
    <property type="entry name" value="Vaccinia Virus protein VP39"/>
    <property type="match status" value="1"/>
</dbReference>
<organism evidence="2 3">
    <name type="scientific">Dokdonella fugitiva</name>
    <dbReference type="NCBI Taxonomy" id="328517"/>
    <lineage>
        <taxon>Bacteria</taxon>
        <taxon>Pseudomonadati</taxon>
        <taxon>Pseudomonadota</taxon>
        <taxon>Gammaproteobacteria</taxon>
        <taxon>Lysobacterales</taxon>
        <taxon>Rhodanobacteraceae</taxon>
        <taxon>Dokdonella</taxon>
    </lineage>
</organism>
<evidence type="ECO:0000259" key="1">
    <source>
        <dbReference type="Pfam" id="PF05050"/>
    </source>
</evidence>
<dbReference type="InterPro" id="IPR006342">
    <property type="entry name" value="FkbM_mtfrase"/>
</dbReference>
<dbReference type="InterPro" id="IPR052514">
    <property type="entry name" value="SAM-dependent_MTase"/>
</dbReference>
<accession>A0A4R2IGD5</accession>
<name>A0A4R2IGD5_9GAMM</name>
<proteinExistence type="predicted"/>
<dbReference type="GO" id="GO:0032259">
    <property type="term" value="P:methylation"/>
    <property type="evidence" value="ECO:0007669"/>
    <property type="project" value="UniProtKB-KW"/>
</dbReference>
<dbReference type="NCBIfam" id="TIGR01444">
    <property type="entry name" value="fkbM_fam"/>
    <property type="match status" value="1"/>
</dbReference>